<comment type="caution">
    <text evidence="1">The sequence shown here is derived from an EMBL/GenBank/DDBJ whole genome shotgun (WGS) entry which is preliminary data.</text>
</comment>
<proteinExistence type="predicted"/>
<accession>A0A1F7KAW3</accession>
<dbReference type="AlphaFoldDB" id="A0A1F7KAW3"/>
<sequence length="172" mass="19381">MKRLLLIILSAALVIWLVKPEILSQLANNAGKLMQKRIKRESRSVVTSAVSSVNKYVQEQSQAVLGEKIGINLQIKPDTEIVDDVPDQQLDNIILIDYATAKDLSLDLSANQTYYLDLRNVPEGYCLYVDQISYSVNKDEYLSLSFSNSGSYDLAFDKCDKKLQKFGRVVVE</sequence>
<reference evidence="1 2" key="1">
    <citation type="journal article" date="2016" name="Nat. Commun.">
        <title>Thousands of microbial genomes shed light on interconnected biogeochemical processes in an aquifer system.</title>
        <authorList>
            <person name="Anantharaman K."/>
            <person name="Brown C.T."/>
            <person name="Hug L.A."/>
            <person name="Sharon I."/>
            <person name="Castelle C.J."/>
            <person name="Probst A.J."/>
            <person name="Thomas B.C."/>
            <person name="Singh A."/>
            <person name="Wilkins M.J."/>
            <person name="Karaoz U."/>
            <person name="Brodie E.L."/>
            <person name="Williams K.H."/>
            <person name="Hubbard S.S."/>
            <person name="Banfield J.F."/>
        </authorList>
    </citation>
    <scope>NUCLEOTIDE SEQUENCE [LARGE SCALE GENOMIC DNA]</scope>
</reference>
<name>A0A1F7KAW3_9BACT</name>
<dbReference type="EMBL" id="MGBG01000013">
    <property type="protein sequence ID" value="OGK64988.1"/>
    <property type="molecule type" value="Genomic_DNA"/>
</dbReference>
<organism evidence="1 2">
    <name type="scientific">Candidatus Roizmanbacteria bacterium RIFOXYA1_FULL_41_12</name>
    <dbReference type="NCBI Taxonomy" id="1802082"/>
    <lineage>
        <taxon>Bacteria</taxon>
        <taxon>Candidatus Roizmaniibacteriota</taxon>
    </lineage>
</organism>
<evidence type="ECO:0000313" key="1">
    <source>
        <dbReference type="EMBL" id="OGK64988.1"/>
    </source>
</evidence>
<gene>
    <name evidence="1" type="ORF">A2209_04855</name>
</gene>
<protein>
    <submittedName>
        <fullName evidence="1">Uncharacterized protein</fullName>
    </submittedName>
</protein>
<evidence type="ECO:0000313" key="2">
    <source>
        <dbReference type="Proteomes" id="UP000178450"/>
    </source>
</evidence>
<dbReference type="Proteomes" id="UP000178450">
    <property type="component" value="Unassembled WGS sequence"/>
</dbReference>